<keyword evidence="2" id="KW-1185">Reference proteome</keyword>
<dbReference type="RefSeq" id="WP_119323579.1">
    <property type="nucleotide sequence ID" value="NZ_AP025739.1"/>
</dbReference>
<dbReference type="KEGG" id="ccot:CCAX7_21780"/>
<name>A0A402D269_9BACT</name>
<dbReference type="EMBL" id="AP025739">
    <property type="protein sequence ID" value="BDI30127.1"/>
    <property type="molecule type" value="Genomic_DNA"/>
</dbReference>
<protein>
    <submittedName>
        <fullName evidence="1">Oxidoreductase</fullName>
    </submittedName>
</protein>
<evidence type="ECO:0000313" key="2">
    <source>
        <dbReference type="Proteomes" id="UP000287394"/>
    </source>
</evidence>
<dbReference type="PANTHER" id="PTHR43312">
    <property type="entry name" value="D-THREO-ALDOSE 1-DEHYDROGENASE"/>
    <property type="match status" value="1"/>
</dbReference>
<dbReference type="SUPFAM" id="SSF51430">
    <property type="entry name" value="NAD(P)-linked oxidoreductase"/>
    <property type="match status" value="1"/>
</dbReference>
<sequence>MKHRPFGRTGAQVSEIGLGCWQLGGSDWGDVSDEAAHVILRTALDAGTTMFDTADVYGSGRSEELIGSFLKTQSQPIYVATKLGRGSDPGWPENFTDAAIHKHTEASLKRLGVDALDLTQLHCIPTDELRKGQVFESLTALKSEGKIKDFGASVESMEEALICLDQPELASLQIIFNIFRQKPIDVLFERAKAQGVALIVRLPLASGLLSGKLKQGTQFAENDHRNYNKDGQAFNVGETFAGLPYDLGVTLSDDLKSYVPDGETMAQWALRWILDFDAVSVVIPGASRPEQAAANAAASGLPPLGDEAHAKLREFYQTRVAEHIRGPY</sequence>
<dbReference type="PANTHER" id="PTHR43312:SF1">
    <property type="entry name" value="NADP-DEPENDENT OXIDOREDUCTASE DOMAIN-CONTAINING PROTEIN"/>
    <property type="match status" value="1"/>
</dbReference>
<dbReference type="InterPro" id="IPR023210">
    <property type="entry name" value="NADP_OxRdtase_dom"/>
</dbReference>
<proteinExistence type="predicted"/>
<accession>A0A402D269</accession>
<reference evidence="1 2" key="1">
    <citation type="journal article" date="2019" name="Int. J. Syst. Evol. Microbiol.">
        <title>Capsulimonas corticalis gen. nov., sp. nov., an aerobic capsulated bacterium, of a novel bacterial order, Capsulimonadales ord. nov., of the class Armatimonadia of the phylum Armatimonadetes.</title>
        <authorList>
            <person name="Li J."/>
            <person name="Kudo C."/>
            <person name="Tonouchi A."/>
        </authorList>
    </citation>
    <scope>NUCLEOTIDE SEQUENCE [LARGE SCALE GENOMIC DNA]</scope>
    <source>
        <strain evidence="1 2">AX-7</strain>
    </source>
</reference>
<organism evidence="1 2">
    <name type="scientific">Capsulimonas corticalis</name>
    <dbReference type="NCBI Taxonomy" id="2219043"/>
    <lineage>
        <taxon>Bacteria</taxon>
        <taxon>Bacillati</taxon>
        <taxon>Armatimonadota</taxon>
        <taxon>Armatimonadia</taxon>
        <taxon>Capsulimonadales</taxon>
        <taxon>Capsulimonadaceae</taxon>
        <taxon>Capsulimonas</taxon>
    </lineage>
</organism>
<dbReference type="CDD" id="cd19086">
    <property type="entry name" value="AKR_AKR11C1"/>
    <property type="match status" value="1"/>
</dbReference>
<dbReference type="OrthoDB" id="9804790at2"/>
<dbReference type="AlphaFoldDB" id="A0A402D269"/>
<dbReference type="Proteomes" id="UP000287394">
    <property type="component" value="Chromosome"/>
</dbReference>
<dbReference type="Pfam" id="PF00248">
    <property type="entry name" value="Aldo_ket_red"/>
    <property type="match status" value="1"/>
</dbReference>
<dbReference type="Gene3D" id="3.20.20.100">
    <property type="entry name" value="NADP-dependent oxidoreductase domain"/>
    <property type="match status" value="1"/>
</dbReference>
<dbReference type="InterPro" id="IPR036812">
    <property type="entry name" value="NAD(P)_OxRdtase_dom_sf"/>
</dbReference>
<dbReference type="InterPro" id="IPR053135">
    <property type="entry name" value="AKR2_Oxidoreductase"/>
</dbReference>
<gene>
    <name evidence="1" type="ORF">CCAX7_21780</name>
</gene>
<evidence type="ECO:0000313" key="1">
    <source>
        <dbReference type="EMBL" id="BDI30127.1"/>
    </source>
</evidence>